<evidence type="ECO:0000259" key="4">
    <source>
        <dbReference type="PROSITE" id="PS50883"/>
    </source>
</evidence>
<dbReference type="Pfam" id="PF03707">
    <property type="entry name" value="MHYT"/>
    <property type="match status" value="2"/>
</dbReference>
<dbReference type="SMART" id="SM00091">
    <property type="entry name" value="PAS"/>
    <property type="match status" value="2"/>
</dbReference>
<keyword evidence="1" id="KW-1133">Transmembrane helix</keyword>
<dbReference type="InterPro" id="IPR000160">
    <property type="entry name" value="GGDEF_dom"/>
</dbReference>
<dbReference type="SMART" id="SM00267">
    <property type="entry name" value="GGDEF"/>
    <property type="match status" value="1"/>
</dbReference>
<dbReference type="PROSITE" id="PS50113">
    <property type="entry name" value="PAC"/>
    <property type="match status" value="1"/>
</dbReference>
<dbReference type="NCBIfam" id="TIGR00254">
    <property type="entry name" value="GGDEF"/>
    <property type="match status" value="1"/>
</dbReference>
<dbReference type="InterPro" id="IPR043128">
    <property type="entry name" value="Rev_trsase/Diguanyl_cyclase"/>
</dbReference>
<comment type="caution">
    <text evidence="7">The sequence shown here is derived from an EMBL/GenBank/DDBJ whole genome shotgun (WGS) entry which is preliminary data.</text>
</comment>
<dbReference type="InterPro" id="IPR035919">
    <property type="entry name" value="EAL_sf"/>
</dbReference>
<dbReference type="Gene3D" id="3.30.450.20">
    <property type="entry name" value="PAS domain"/>
    <property type="match status" value="2"/>
</dbReference>
<dbReference type="PROSITE" id="PS50924">
    <property type="entry name" value="MHYT"/>
    <property type="match status" value="1"/>
</dbReference>
<dbReference type="PROSITE" id="PS50883">
    <property type="entry name" value="EAL"/>
    <property type="match status" value="1"/>
</dbReference>
<dbReference type="SUPFAM" id="SSF55073">
    <property type="entry name" value="Nucleotide cyclase"/>
    <property type="match status" value="1"/>
</dbReference>
<proteinExistence type="predicted"/>
<dbReference type="SMART" id="SM00086">
    <property type="entry name" value="PAC"/>
    <property type="match status" value="1"/>
</dbReference>
<evidence type="ECO:0000313" key="7">
    <source>
        <dbReference type="EMBL" id="MBH0238636.1"/>
    </source>
</evidence>
<dbReference type="Pfam" id="PF12860">
    <property type="entry name" value="PAS_7"/>
    <property type="match status" value="1"/>
</dbReference>
<feature type="transmembrane region" description="Helical" evidence="1">
    <location>
        <begin position="113"/>
        <end position="134"/>
    </location>
</feature>
<evidence type="ECO:0000259" key="3">
    <source>
        <dbReference type="PROSITE" id="PS50113"/>
    </source>
</evidence>
<evidence type="ECO:0000259" key="6">
    <source>
        <dbReference type="PROSITE" id="PS50924"/>
    </source>
</evidence>
<dbReference type="EMBL" id="JADZLT010000050">
    <property type="protein sequence ID" value="MBH0238636.1"/>
    <property type="molecule type" value="Genomic_DNA"/>
</dbReference>
<feature type="domain" description="EAL" evidence="4">
    <location>
        <begin position="678"/>
        <end position="928"/>
    </location>
</feature>
<dbReference type="GO" id="GO:0016020">
    <property type="term" value="C:membrane"/>
    <property type="evidence" value="ECO:0007669"/>
    <property type="project" value="UniProtKB-UniRule"/>
</dbReference>
<feature type="domain" description="GGDEF" evidence="5">
    <location>
        <begin position="537"/>
        <end position="669"/>
    </location>
</feature>
<dbReference type="InterPro" id="IPR005330">
    <property type="entry name" value="MHYT_dom"/>
</dbReference>
<accession>A0A931I3K8</accession>
<dbReference type="InterPro" id="IPR000014">
    <property type="entry name" value="PAS"/>
</dbReference>
<feature type="transmembrane region" description="Helical" evidence="1">
    <location>
        <begin position="216"/>
        <end position="238"/>
    </location>
</feature>
<dbReference type="InterPro" id="IPR001633">
    <property type="entry name" value="EAL_dom"/>
</dbReference>
<dbReference type="SUPFAM" id="SSF141868">
    <property type="entry name" value="EAL domain-like"/>
    <property type="match status" value="1"/>
</dbReference>
<dbReference type="Gene3D" id="3.20.20.450">
    <property type="entry name" value="EAL domain"/>
    <property type="match status" value="1"/>
</dbReference>
<keyword evidence="1" id="KW-0812">Transmembrane</keyword>
<dbReference type="AlphaFoldDB" id="A0A931I3K8"/>
<dbReference type="PROSITE" id="PS50887">
    <property type="entry name" value="GGDEF"/>
    <property type="match status" value="1"/>
</dbReference>
<organism evidence="7 8">
    <name type="scientific">Methylobrevis albus</name>
    <dbReference type="NCBI Taxonomy" id="2793297"/>
    <lineage>
        <taxon>Bacteria</taxon>
        <taxon>Pseudomonadati</taxon>
        <taxon>Pseudomonadota</taxon>
        <taxon>Alphaproteobacteria</taxon>
        <taxon>Hyphomicrobiales</taxon>
        <taxon>Pleomorphomonadaceae</taxon>
        <taxon>Methylobrevis</taxon>
    </lineage>
</organism>
<evidence type="ECO:0000256" key="1">
    <source>
        <dbReference type="PROSITE-ProRule" id="PRU00244"/>
    </source>
</evidence>
<name>A0A931I3K8_9HYPH</name>
<dbReference type="Gene3D" id="3.30.70.270">
    <property type="match status" value="1"/>
</dbReference>
<sequence>MLRIYNCIVAEHDLGLLVLATVICLFTIFAAADIAARGTTMAPAARLRWALGAGVTAGLGIWSTHFVAMLAYDPGTTFVFDPGLTALSLAIAIGIPAAGFAVALALPGRHAAPAGGAIVGGGIAVMHFVGMVAVDLPGRIEWDPVYAVAAIAIGAVAASAALDIIVIGTGRYRAGLGALVLSGGIVGLHFTAMGAVTIRPDPSIVPSGLQLSPVGMAGAISAAVLLVVGGCLLIATILRKAERLAAESERRFGLLVEGVTDYAIYMLDPCGNVANWNVGAARVKGYGAEEIVGRNFSVFYTPEDVVRGAPQRALAVARAEGKFEARAERVRKDGTRFWAHVVIDAVRDPRSGGHAGFVSITRDITPEKLAADQMEAMQRNLDRALANMGHGLAMFGADEKLVLANPRFAEIFGLAPGVVQPGLSLRDLVHAVALARVPPDPPAKADHIYAAHRKAIAGGGRSVIIEELDDGRTLSVGNNPMPDGSWVTTFEDISDRRRSEQKIAHMARHDGLTGLPNRASFNERLDDELELASRDGCRVAVVGIDLDRFKDINDSRGHAVGDEVLRIVSARLSAVLGAGEFAARFGGDEFAVMKTIGQGEDLGDFVARLERALSQPIVLDGFDITPGASLGVALFPTDAASRDSLINNADLAMYRAKAAPAERVCFYEARMDEVSRQRRALATDLWHAVENGELSLAYQVQKSVVDGRVTGYEVLLRWDHPRRGRISPAEFIPIAEECGAIVPIGAWVLREACAEAARWDGGERIAVNLSPLQLGHVDLVREVHETLLVTGLAPARLELEITETAIIADKERALHILRQIKALGITIAIDDFGTGYSSLDTLRSFPFDKIKLDRSFMNDIDSNPQSKAIIRAILALGRSLEVPVLAEGVETDDQLQMLTVEGCDEVQGFLLGRPEPIQTGLLGLRAAAAG</sequence>
<dbReference type="Pfam" id="PF13426">
    <property type="entry name" value="PAS_9"/>
    <property type="match status" value="1"/>
</dbReference>
<keyword evidence="1" id="KW-0472">Membrane</keyword>
<dbReference type="CDD" id="cd01948">
    <property type="entry name" value="EAL"/>
    <property type="match status" value="1"/>
</dbReference>
<keyword evidence="8" id="KW-1185">Reference proteome</keyword>
<dbReference type="InterPro" id="IPR000700">
    <property type="entry name" value="PAS-assoc_C"/>
</dbReference>
<dbReference type="CDD" id="cd00130">
    <property type="entry name" value="PAS"/>
    <property type="match status" value="1"/>
</dbReference>
<feature type="domain" description="PAC" evidence="3">
    <location>
        <begin position="321"/>
        <end position="376"/>
    </location>
</feature>
<dbReference type="SMART" id="SM00052">
    <property type="entry name" value="EAL"/>
    <property type="match status" value="1"/>
</dbReference>
<dbReference type="CDD" id="cd01949">
    <property type="entry name" value="GGDEF"/>
    <property type="match status" value="1"/>
</dbReference>
<dbReference type="InterPro" id="IPR029787">
    <property type="entry name" value="Nucleotide_cyclase"/>
</dbReference>
<feature type="transmembrane region" description="Helical" evidence="1">
    <location>
        <begin position="146"/>
        <end position="167"/>
    </location>
</feature>
<feature type="transmembrane region" description="Helical" evidence="1">
    <location>
        <begin position="47"/>
        <end position="72"/>
    </location>
</feature>
<dbReference type="InterPro" id="IPR035965">
    <property type="entry name" value="PAS-like_dom_sf"/>
</dbReference>
<feature type="transmembrane region" description="Helical" evidence="1">
    <location>
        <begin position="174"/>
        <end position="196"/>
    </location>
</feature>
<evidence type="ECO:0000259" key="5">
    <source>
        <dbReference type="PROSITE" id="PS50887"/>
    </source>
</evidence>
<dbReference type="NCBIfam" id="TIGR00229">
    <property type="entry name" value="sensory_box"/>
    <property type="match status" value="1"/>
</dbReference>
<dbReference type="InterPro" id="IPR001610">
    <property type="entry name" value="PAC"/>
</dbReference>
<evidence type="ECO:0000313" key="8">
    <source>
        <dbReference type="Proteomes" id="UP000631694"/>
    </source>
</evidence>
<dbReference type="InterPro" id="IPR052155">
    <property type="entry name" value="Biofilm_reg_signaling"/>
</dbReference>
<reference evidence="7" key="1">
    <citation type="submission" date="2020-12" db="EMBL/GenBank/DDBJ databases">
        <title>Methylobrevis albus sp. nov., isolated from fresh water lack sediment.</title>
        <authorList>
            <person name="Zou Q."/>
        </authorList>
    </citation>
    <scope>NUCLEOTIDE SEQUENCE</scope>
    <source>
        <strain evidence="7">L22</strain>
    </source>
</reference>
<dbReference type="Pfam" id="PF00990">
    <property type="entry name" value="GGDEF"/>
    <property type="match status" value="1"/>
</dbReference>
<dbReference type="SUPFAM" id="SSF55785">
    <property type="entry name" value="PYP-like sensor domain (PAS domain)"/>
    <property type="match status" value="2"/>
</dbReference>
<dbReference type="RefSeq" id="WP_197311693.1">
    <property type="nucleotide sequence ID" value="NZ_JADZLT010000050.1"/>
</dbReference>
<dbReference type="PROSITE" id="PS50112">
    <property type="entry name" value="PAS"/>
    <property type="match status" value="1"/>
</dbReference>
<dbReference type="Proteomes" id="UP000631694">
    <property type="component" value="Unassembled WGS sequence"/>
</dbReference>
<feature type="domain" description="MHYT" evidence="6">
    <location>
        <begin position="12"/>
        <end position="199"/>
    </location>
</feature>
<feature type="transmembrane region" description="Helical" evidence="1">
    <location>
        <begin position="14"/>
        <end position="35"/>
    </location>
</feature>
<dbReference type="PANTHER" id="PTHR44757">
    <property type="entry name" value="DIGUANYLATE CYCLASE DGCP"/>
    <property type="match status" value="1"/>
</dbReference>
<protein>
    <submittedName>
        <fullName evidence="7">EAL domain-containing protein</fullName>
    </submittedName>
</protein>
<dbReference type="PANTHER" id="PTHR44757:SF2">
    <property type="entry name" value="BIOFILM ARCHITECTURE MAINTENANCE PROTEIN MBAA"/>
    <property type="match status" value="1"/>
</dbReference>
<feature type="domain" description="PAS" evidence="2">
    <location>
        <begin position="248"/>
        <end position="304"/>
    </location>
</feature>
<gene>
    <name evidence="7" type="ORF">I5731_12440</name>
</gene>
<evidence type="ECO:0000259" key="2">
    <source>
        <dbReference type="PROSITE" id="PS50112"/>
    </source>
</evidence>
<feature type="transmembrane region" description="Helical" evidence="1">
    <location>
        <begin position="84"/>
        <end position="106"/>
    </location>
</feature>
<dbReference type="Pfam" id="PF00563">
    <property type="entry name" value="EAL"/>
    <property type="match status" value="1"/>
</dbReference>